<dbReference type="EMBL" id="CABQ01000288">
    <property type="protein sequence ID" value="CBI08878.1"/>
    <property type="molecule type" value="Genomic_DNA"/>
</dbReference>
<protein>
    <submittedName>
        <fullName evidence="1">Uncharacterized protein</fullName>
    </submittedName>
</protein>
<accession>E6QNQ7</accession>
<gene>
    <name evidence="1" type="ORF">CARN6_2399</name>
</gene>
<comment type="caution">
    <text evidence="1">The sequence shown here is derived from an EMBL/GenBank/DDBJ whole genome shotgun (WGS) entry which is preliminary data.</text>
</comment>
<proteinExistence type="predicted"/>
<evidence type="ECO:0000313" key="1">
    <source>
        <dbReference type="EMBL" id="CBI08878.1"/>
    </source>
</evidence>
<reference evidence="1" key="1">
    <citation type="submission" date="2009-10" db="EMBL/GenBank/DDBJ databases">
        <title>Diversity of trophic interactions inside an arsenic-rich microbial ecosystem.</title>
        <authorList>
            <person name="Bertin P.N."/>
            <person name="Heinrich-Salmeron A."/>
            <person name="Pelletier E."/>
            <person name="Goulhen-Chollet F."/>
            <person name="Arsene-Ploetze F."/>
            <person name="Gallien S."/>
            <person name="Calteau A."/>
            <person name="Vallenet D."/>
            <person name="Casiot C."/>
            <person name="Chane-Woon-Ming B."/>
            <person name="Giloteaux L."/>
            <person name="Barakat M."/>
            <person name="Bonnefoy V."/>
            <person name="Bruneel O."/>
            <person name="Chandler M."/>
            <person name="Cleiss J."/>
            <person name="Duran R."/>
            <person name="Elbaz-Poulichet F."/>
            <person name="Fonknechten N."/>
            <person name="Lauga B."/>
            <person name="Mornico D."/>
            <person name="Ortet P."/>
            <person name="Schaeffer C."/>
            <person name="Siguier P."/>
            <person name="Alexander Thil Smith A."/>
            <person name="Van Dorsselaer A."/>
            <person name="Weissenbach J."/>
            <person name="Medigue C."/>
            <person name="Le Paslier D."/>
        </authorList>
    </citation>
    <scope>NUCLEOTIDE SEQUENCE</scope>
</reference>
<name>E6QNQ7_9ZZZZ</name>
<organism evidence="1">
    <name type="scientific">mine drainage metagenome</name>
    <dbReference type="NCBI Taxonomy" id="410659"/>
    <lineage>
        <taxon>unclassified sequences</taxon>
        <taxon>metagenomes</taxon>
        <taxon>ecological metagenomes</taxon>
    </lineage>
</organism>
<sequence>MLIFLLEVVDALLT</sequence>